<dbReference type="InParanoid" id="K2RH36"/>
<protein>
    <submittedName>
        <fullName evidence="1">Uncharacterized protein</fullName>
    </submittedName>
</protein>
<dbReference type="Proteomes" id="UP000007129">
    <property type="component" value="Unassembled WGS sequence"/>
</dbReference>
<reference evidence="1 2" key="1">
    <citation type="journal article" date="2012" name="BMC Genomics">
        <title>Tools to kill: Genome of one of the most destructive plant pathogenic fungi Macrophomina phaseolina.</title>
        <authorList>
            <person name="Islam M.S."/>
            <person name="Haque M.S."/>
            <person name="Islam M.M."/>
            <person name="Emdad E.M."/>
            <person name="Halim A."/>
            <person name="Hossen Q.M.M."/>
            <person name="Hossain M.Z."/>
            <person name="Ahmed B."/>
            <person name="Rahim S."/>
            <person name="Rahman M.S."/>
            <person name="Alam M.M."/>
            <person name="Hou S."/>
            <person name="Wan X."/>
            <person name="Saito J.A."/>
            <person name="Alam M."/>
        </authorList>
    </citation>
    <scope>NUCLEOTIDE SEQUENCE [LARGE SCALE GENOMIC DNA]</scope>
    <source>
        <strain evidence="1 2">MS6</strain>
    </source>
</reference>
<dbReference type="EMBL" id="AHHD01000456">
    <property type="protein sequence ID" value="EKG12197.1"/>
    <property type="molecule type" value="Genomic_DNA"/>
</dbReference>
<dbReference type="HOGENOM" id="CLU_1454698_0_0_1"/>
<comment type="caution">
    <text evidence="1">The sequence shown here is derived from an EMBL/GenBank/DDBJ whole genome shotgun (WGS) entry which is preliminary data.</text>
</comment>
<accession>K2RH36</accession>
<dbReference type="AlphaFoldDB" id="K2RH36"/>
<sequence length="186" mass="20513">MSKWRDCGTSSLKCTSLIGRPTEDSPLLQRLRAGLGHSGLQGKEGEPTAIRGRWSWESAPNSPFSPSSSFCTLGRYQTSPLVVQSIIGSASGGIRTYQQSLAHRLFFILRLLYTPHLPSPPLPAPVGGATWILMWRGKTSKASFYGRSRRPSARTILGFWLCRRAPGFEFFCRSAAGIDFPLLHQS</sequence>
<organism evidence="1 2">
    <name type="scientific">Macrophomina phaseolina (strain MS6)</name>
    <name type="common">Charcoal rot fungus</name>
    <dbReference type="NCBI Taxonomy" id="1126212"/>
    <lineage>
        <taxon>Eukaryota</taxon>
        <taxon>Fungi</taxon>
        <taxon>Dikarya</taxon>
        <taxon>Ascomycota</taxon>
        <taxon>Pezizomycotina</taxon>
        <taxon>Dothideomycetes</taxon>
        <taxon>Dothideomycetes incertae sedis</taxon>
        <taxon>Botryosphaeriales</taxon>
        <taxon>Botryosphaeriaceae</taxon>
        <taxon>Macrophomina</taxon>
    </lineage>
</organism>
<evidence type="ECO:0000313" key="2">
    <source>
        <dbReference type="Proteomes" id="UP000007129"/>
    </source>
</evidence>
<gene>
    <name evidence="1" type="ORF">MPH_10680</name>
</gene>
<name>K2RH36_MACPH</name>
<proteinExistence type="predicted"/>
<evidence type="ECO:0000313" key="1">
    <source>
        <dbReference type="EMBL" id="EKG12197.1"/>
    </source>
</evidence>
<dbReference type="VEuPathDB" id="FungiDB:MPH_10680"/>